<dbReference type="GO" id="GO:0006508">
    <property type="term" value="P:proteolysis"/>
    <property type="evidence" value="ECO:0007669"/>
    <property type="project" value="InterPro"/>
</dbReference>
<organism evidence="10 11">
    <name type="scientific">Anopheles atroparvus</name>
    <name type="common">European mosquito</name>
    <dbReference type="NCBI Taxonomy" id="41427"/>
    <lineage>
        <taxon>Eukaryota</taxon>
        <taxon>Metazoa</taxon>
        <taxon>Ecdysozoa</taxon>
        <taxon>Arthropoda</taxon>
        <taxon>Hexapoda</taxon>
        <taxon>Insecta</taxon>
        <taxon>Pterygota</taxon>
        <taxon>Neoptera</taxon>
        <taxon>Endopterygota</taxon>
        <taxon>Diptera</taxon>
        <taxon>Nematocera</taxon>
        <taxon>Culicoidea</taxon>
        <taxon>Culicidae</taxon>
        <taxon>Anophelinae</taxon>
        <taxon>Anopheles</taxon>
    </lineage>
</organism>
<evidence type="ECO:0000256" key="6">
    <source>
        <dbReference type="ARBA" id="ARBA00024195"/>
    </source>
</evidence>
<dbReference type="InterPro" id="IPR031986">
    <property type="entry name" value="GD_N"/>
</dbReference>
<evidence type="ECO:0000256" key="1">
    <source>
        <dbReference type="ARBA" id="ARBA00004613"/>
    </source>
</evidence>
<evidence type="ECO:0000256" key="5">
    <source>
        <dbReference type="ARBA" id="ARBA00023180"/>
    </source>
</evidence>
<keyword evidence="3 8" id="KW-0732">Signal</keyword>
<evidence type="ECO:0000256" key="7">
    <source>
        <dbReference type="SAM" id="MobiDB-lite"/>
    </source>
</evidence>
<reference evidence="10" key="1">
    <citation type="submission" date="2024-04" db="UniProtKB">
        <authorList>
            <consortium name="EnsemblMetazoa"/>
        </authorList>
    </citation>
    <scope>IDENTIFICATION</scope>
    <source>
        <strain evidence="10">EBRO</strain>
    </source>
</reference>
<dbReference type="FunFam" id="2.40.10.10:FF:000054">
    <property type="entry name" value="Complement C1r subcomponent"/>
    <property type="match status" value="1"/>
</dbReference>
<keyword evidence="2" id="KW-0964">Secreted</keyword>
<dbReference type="PANTHER" id="PTHR24260">
    <property type="match status" value="1"/>
</dbReference>
<evidence type="ECO:0000256" key="8">
    <source>
        <dbReference type="SAM" id="SignalP"/>
    </source>
</evidence>
<dbReference type="PANTHER" id="PTHR24260:SF136">
    <property type="entry name" value="GH08193P-RELATED"/>
    <property type="match status" value="1"/>
</dbReference>
<feature type="compositionally biased region" description="Polar residues" evidence="7">
    <location>
        <begin position="220"/>
        <end position="238"/>
    </location>
</feature>
<feature type="domain" description="Peptidase S1" evidence="9">
    <location>
        <begin position="254"/>
        <end position="502"/>
    </location>
</feature>
<comment type="similarity">
    <text evidence="6">Belongs to the peptidase S1 family. CLIP subfamily.</text>
</comment>
<feature type="signal peptide" evidence="8">
    <location>
        <begin position="1"/>
        <end position="31"/>
    </location>
</feature>
<dbReference type="PROSITE" id="PS00134">
    <property type="entry name" value="TRYPSIN_HIS"/>
    <property type="match status" value="1"/>
</dbReference>
<evidence type="ECO:0000256" key="2">
    <source>
        <dbReference type="ARBA" id="ARBA00022525"/>
    </source>
</evidence>
<comment type="subcellular location">
    <subcellularLocation>
        <location evidence="1">Secreted</location>
    </subcellularLocation>
</comment>
<dbReference type="Proteomes" id="UP000075880">
    <property type="component" value="Unassembled WGS sequence"/>
</dbReference>
<evidence type="ECO:0000313" key="10">
    <source>
        <dbReference type="EnsemblMetazoa" id="ENSAATROPP004153"/>
    </source>
</evidence>
<feature type="chain" id="PRO_5042605873" description="Peptidase S1 domain-containing protein" evidence="8">
    <location>
        <begin position="32"/>
        <end position="507"/>
    </location>
</feature>
<dbReference type="PROSITE" id="PS50240">
    <property type="entry name" value="TRYPSIN_DOM"/>
    <property type="match status" value="1"/>
</dbReference>
<dbReference type="EnsemblMetazoa" id="ENSAATROPT004329">
    <property type="protein sequence ID" value="ENSAATROPP004153"/>
    <property type="gene ID" value="ENSAATROPG003424"/>
</dbReference>
<dbReference type="InterPro" id="IPR001254">
    <property type="entry name" value="Trypsin_dom"/>
</dbReference>
<dbReference type="InterPro" id="IPR043504">
    <property type="entry name" value="Peptidase_S1_PA_chymotrypsin"/>
</dbReference>
<keyword evidence="4" id="KW-1015">Disulfide bond</keyword>
<dbReference type="AlphaFoldDB" id="A0AAG5D0H2"/>
<keyword evidence="5" id="KW-0325">Glycoprotein</keyword>
<dbReference type="GO" id="GO:0004252">
    <property type="term" value="F:serine-type endopeptidase activity"/>
    <property type="evidence" value="ECO:0007669"/>
    <property type="project" value="InterPro"/>
</dbReference>
<proteinExistence type="inferred from homology"/>
<accession>A0AAG5D0H2</accession>
<dbReference type="Gene3D" id="2.40.10.10">
    <property type="entry name" value="Trypsin-like serine proteases"/>
    <property type="match status" value="1"/>
</dbReference>
<protein>
    <recommendedName>
        <fullName evidence="9">Peptidase S1 domain-containing protein</fullName>
    </recommendedName>
</protein>
<dbReference type="InterPro" id="IPR051333">
    <property type="entry name" value="CLIP_Serine_Protease"/>
</dbReference>
<dbReference type="FunFam" id="2.40.10.10:FF:000068">
    <property type="entry name" value="transmembrane protease serine 2"/>
    <property type="match status" value="1"/>
</dbReference>
<keyword evidence="11" id="KW-1185">Reference proteome</keyword>
<evidence type="ECO:0000259" key="9">
    <source>
        <dbReference type="PROSITE" id="PS50240"/>
    </source>
</evidence>
<evidence type="ECO:0000256" key="4">
    <source>
        <dbReference type="ARBA" id="ARBA00023157"/>
    </source>
</evidence>
<sequence>MLTKRIFASSALPAFLRLGALLLGLGPVAHGQYLSSPCPAIFSYRLDQSTNQVFGYVELQNLRIGQVVKLNVDLSIGVAVPQNNVGSIVLVKSREQTFRDIYNNQPAQYRVNFPFSNVIPSVLAISVNGQTICTGQKATGQIVTTINLEHTLFTQMQPLSNGNGNNVNAIQFQPVQQTPPPIHTPPVQVQPQPQPQAPVVQTWQPQNQPRPRPVNRPQVFQTPRPQPQSTVPVEVSSGSLDECGKPAAVYSRLSINGQHSPKGQFPWAVPVFIDQGASKKPKYICGSTIISKNHLVTAGHCMYEDNKERQATDLLTAPGMYNIDNFFETDIQMGYVASIVVHPDYYTDDYGKTENDIALMVLRQTIIYNDLVRPICLWNGNDNIEDIVGLTGYVSGWGVTENGSAKKPSYVNAKVVAKNECRRKLGSIFSEKEMFCADGNGSVPCTGDSGSGLVLKQGSRFYIRGIVSIGQFDPITLLCDTGKYVVYTDIAPFRFWLKNEMNTKVNK</sequence>
<dbReference type="PRINTS" id="PR00722">
    <property type="entry name" value="CHYMOTRYPSIN"/>
</dbReference>
<evidence type="ECO:0000256" key="3">
    <source>
        <dbReference type="ARBA" id="ARBA00022729"/>
    </source>
</evidence>
<dbReference type="Pfam" id="PF00089">
    <property type="entry name" value="Trypsin"/>
    <property type="match status" value="1"/>
</dbReference>
<dbReference type="SMART" id="SM00020">
    <property type="entry name" value="Tryp_SPc"/>
    <property type="match status" value="1"/>
</dbReference>
<name>A0AAG5D0H2_ANOAO</name>
<dbReference type="SUPFAM" id="SSF50494">
    <property type="entry name" value="Trypsin-like serine proteases"/>
    <property type="match status" value="1"/>
</dbReference>
<dbReference type="CDD" id="cd00190">
    <property type="entry name" value="Tryp_SPc"/>
    <property type="match status" value="1"/>
</dbReference>
<feature type="compositionally biased region" description="Low complexity" evidence="7">
    <location>
        <begin position="185"/>
        <end position="207"/>
    </location>
</feature>
<dbReference type="Pfam" id="PF16030">
    <property type="entry name" value="GD_N"/>
    <property type="match status" value="1"/>
</dbReference>
<dbReference type="InterPro" id="IPR009003">
    <property type="entry name" value="Peptidase_S1_PA"/>
</dbReference>
<dbReference type="InterPro" id="IPR018114">
    <property type="entry name" value="TRYPSIN_HIS"/>
</dbReference>
<dbReference type="GO" id="GO:0005576">
    <property type="term" value="C:extracellular region"/>
    <property type="evidence" value="ECO:0007669"/>
    <property type="project" value="UniProtKB-SubCell"/>
</dbReference>
<feature type="region of interest" description="Disordered" evidence="7">
    <location>
        <begin position="175"/>
        <end position="238"/>
    </location>
</feature>
<evidence type="ECO:0000313" key="11">
    <source>
        <dbReference type="Proteomes" id="UP000075880"/>
    </source>
</evidence>
<dbReference type="InterPro" id="IPR001314">
    <property type="entry name" value="Peptidase_S1A"/>
</dbReference>